<dbReference type="EMBL" id="BIFS01000002">
    <property type="protein sequence ID" value="GCE23500.1"/>
    <property type="molecule type" value="Genomic_DNA"/>
</dbReference>
<evidence type="ECO:0000313" key="2">
    <source>
        <dbReference type="EMBL" id="GCE23500.1"/>
    </source>
</evidence>
<protein>
    <recommendedName>
        <fullName evidence="1">Aminoglycoside phosphotransferase domain-containing protein</fullName>
    </recommendedName>
</protein>
<dbReference type="SUPFAM" id="SSF56112">
    <property type="entry name" value="Protein kinase-like (PK-like)"/>
    <property type="match status" value="1"/>
</dbReference>
<dbReference type="InterPro" id="IPR002575">
    <property type="entry name" value="Aminoglycoside_PTrfase"/>
</dbReference>
<accession>A0A402AWH6</accession>
<dbReference type="InterPro" id="IPR011009">
    <property type="entry name" value="Kinase-like_dom_sf"/>
</dbReference>
<organism evidence="2 3">
    <name type="scientific">Dictyobacter kobayashii</name>
    <dbReference type="NCBI Taxonomy" id="2014872"/>
    <lineage>
        <taxon>Bacteria</taxon>
        <taxon>Bacillati</taxon>
        <taxon>Chloroflexota</taxon>
        <taxon>Ktedonobacteria</taxon>
        <taxon>Ktedonobacterales</taxon>
        <taxon>Dictyobacteraceae</taxon>
        <taxon>Dictyobacter</taxon>
    </lineage>
</organism>
<gene>
    <name evidence="2" type="ORF">KDK_73000</name>
</gene>
<proteinExistence type="predicted"/>
<dbReference type="PANTHER" id="PTHR21310">
    <property type="entry name" value="AMINOGLYCOSIDE PHOSPHOTRANSFERASE-RELATED-RELATED"/>
    <property type="match status" value="1"/>
</dbReference>
<dbReference type="AlphaFoldDB" id="A0A402AWH6"/>
<name>A0A402AWH6_9CHLR</name>
<dbReference type="OrthoDB" id="3806873at2"/>
<keyword evidence="3" id="KW-1185">Reference proteome</keyword>
<evidence type="ECO:0000259" key="1">
    <source>
        <dbReference type="Pfam" id="PF01636"/>
    </source>
</evidence>
<feature type="domain" description="Aminoglycoside phosphotransferase" evidence="1">
    <location>
        <begin position="31"/>
        <end position="225"/>
    </location>
</feature>
<sequence>MNEQSVMALVAEVLGSVPLVAKHMTFGHSSITYDVALPERHVIVRTHANPAVFAYTEQNINALAQLGLPVPELIASDLTMARYPFAYMIFKKIAGRDLRYELSSMTHAQMTQLATQIVAFQRKVIALPAGSGYGYVALGGHGPYQSWYQLIEDTVTRPLSVVRQGPLGEKVPDPWQKIARFETYLRHVPPTCFLDDLTIKNVLVQDGELQGIVDFDCVCYGDPLFTISLTQTGIVSDVGEHGLFYIEELCRLWNVTEQQRQIINFYSAIHTIDFLQFDFEDTGESHTGWMNRMLQALQRWLDV</sequence>
<comment type="caution">
    <text evidence="2">The sequence shown here is derived from an EMBL/GenBank/DDBJ whole genome shotgun (WGS) entry which is preliminary data.</text>
</comment>
<dbReference type="Pfam" id="PF01636">
    <property type="entry name" value="APH"/>
    <property type="match status" value="1"/>
</dbReference>
<evidence type="ECO:0000313" key="3">
    <source>
        <dbReference type="Proteomes" id="UP000287188"/>
    </source>
</evidence>
<dbReference type="InterPro" id="IPR051678">
    <property type="entry name" value="AGP_Transferase"/>
</dbReference>
<reference evidence="3" key="1">
    <citation type="submission" date="2018-12" db="EMBL/GenBank/DDBJ databases">
        <title>Tengunoibacter tsumagoiensis gen. nov., sp. nov., Dictyobacter kobayashii sp. nov., D. alpinus sp. nov., and D. joshuensis sp. nov. and description of Dictyobacteraceae fam. nov. within the order Ktedonobacterales isolated from Tengu-no-mugimeshi.</title>
        <authorList>
            <person name="Wang C.M."/>
            <person name="Zheng Y."/>
            <person name="Sakai Y."/>
            <person name="Toyoda A."/>
            <person name="Minakuchi Y."/>
            <person name="Abe K."/>
            <person name="Yokota A."/>
            <person name="Yabe S."/>
        </authorList>
    </citation>
    <scope>NUCLEOTIDE SEQUENCE [LARGE SCALE GENOMIC DNA]</scope>
    <source>
        <strain evidence="3">Uno11</strain>
    </source>
</reference>
<dbReference type="Gene3D" id="3.90.1200.10">
    <property type="match status" value="1"/>
</dbReference>
<dbReference type="Proteomes" id="UP000287188">
    <property type="component" value="Unassembled WGS sequence"/>
</dbReference>
<dbReference type="RefSeq" id="WP_126556928.1">
    <property type="nucleotide sequence ID" value="NZ_BIFS01000002.1"/>
</dbReference>